<protein>
    <submittedName>
        <fullName evidence="2">Uncharacterized protein</fullName>
    </submittedName>
</protein>
<dbReference type="KEGG" id="egl:EGR_10991"/>
<accession>W6U105</accession>
<gene>
    <name evidence="2" type="ORF">EGR_10991</name>
</gene>
<sequence>MCEPVPLALQSSHRLSCPPPPPPYPPAHPHSHLHPSTLSQHMWLIAGVTLVEIPLLPTDFVDGSVDCDRVRPEGVVQRKVMDFKKQEDDCFVGSYNSGYGLEE</sequence>
<dbReference type="RefSeq" id="XP_024345342.1">
    <property type="nucleotide sequence ID" value="XM_024500240.1"/>
</dbReference>
<comment type="caution">
    <text evidence="2">The sequence shown here is derived from an EMBL/GenBank/DDBJ whole genome shotgun (WGS) entry which is preliminary data.</text>
</comment>
<evidence type="ECO:0000313" key="2">
    <source>
        <dbReference type="EMBL" id="EUB54146.1"/>
    </source>
</evidence>
<proteinExistence type="predicted"/>
<evidence type="ECO:0000256" key="1">
    <source>
        <dbReference type="SAM" id="MobiDB-lite"/>
    </source>
</evidence>
<dbReference type="AlphaFoldDB" id="W6U105"/>
<reference evidence="2 3" key="1">
    <citation type="journal article" date="2013" name="Nat. Genet.">
        <title>The genome of the hydatid tapeworm Echinococcus granulosus.</title>
        <authorList>
            <person name="Zheng H."/>
            <person name="Zhang W."/>
            <person name="Zhang L."/>
            <person name="Zhang Z."/>
            <person name="Li J."/>
            <person name="Lu G."/>
            <person name="Zhu Y."/>
            <person name="Wang Y."/>
            <person name="Huang Y."/>
            <person name="Liu J."/>
            <person name="Kang H."/>
            <person name="Chen J."/>
            <person name="Wang L."/>
            <person name="Chen A."/>
            <person name="Yu S."/>
            <person name="Gao Z."/>
            <person name="Jin L."/>
            <person name="Gu W."/>
            <person name="Wang Z."/>
            <person name="Zhao L."/>
            <person name="Shi B."/>
            <person name="Wen H."/>
            <person name="Lin R."/>
            <person name="Jones M.K."/>
            <person name="Brejova B."/>
            <person name="Vinar T."/>
            <person name="Zhao G."/>
            <person name="McManus D.P."/>
            <person name="Chen Z."/>
            <person name="Zhou Y."/>
            <person name="Wang S."/>
        </authorList>
    </citation>
    <scope>NUCLEOTIDE SEQUENCE [LARGE SCALE GENOMIC DNA]</scope>
</reference>
<dbReference type="CTD" id="36346706"/>
<name>W6U105_ECHGR</name>
<organism evidence="2 3">
    <name type="scientific">Echinococcus granulosus</name>
    <name type="common">Hydatid tapeworm</name>
    <dbReference type="NCBI Taxonomy" id="6210"/>
    <lineage>
        <taxon>Eukaryota</taxon>
        <taxon>Metazoa</taxon>
        <taxon>Spiralia</taxon>
        <taxon>Lophotrochozoa</taxon>
        <taxon>Platyhelminthes</taxon>
        <taxon>Cestoda</taxon>
        <taxon>Eucestoda</taxon>
        <taxon>Cyclophyllidea</taxon>
        <taxon>Taeniidae</taxon>
        <taxon>Echinococcus</taxon>
        <taxon>Echinococcus granulosus group</taxon>
    </lineage>
</organism>
<feature type="region of interest" description="Disordered" evidence="1">
    <location>
        <begin position="1"/>
        <end position="34"/>
    </location>
</feature>
<dbReference type="Proteomes" id="UP000019149">
    <property type="component" value="Unassembled WGS sequence"/>
</dbReference>
<evidence type="ECO:0000313" key="3">
    <source>
        <dbReference type="Proteomes" id="UP000019149"/>
    </source>
</evidence>
<dbReference type="GeneID" id="36346706"/>
<feature type="compositionally biased region" description="Pro residues" evidence="1">
    <location>
        <begin position="17"/>
        <end position="28"/>
    </location>
</feature>
<keyword evidence="3" id="KW-1185">Reference proteome</keyword>
<dbReference type="EMBL" id="APAU02000322">
    <property type="protein sequence ID" value="EUB54146.1"/>
    <property type="molecule type" value="Genomic_DNA"/>
</dbReference>